<dbReference type="RefSeq" id="WP_114380692.1">
    <property type="nucleotide sequence ID" value="NZ_QPJD01000008.1"/>
</dbReference>
<evidence type="ECO:0000313" key="1">
    <source>
        <dbReference type="EMBL" id="RCW47412.1"/>
    </source>
</evidence>
<keyword evidence="2" id="KW-1185">Reference proteome</keyword>
<dbReference type="AlphaFoldDB" id="A0A368VYQ4"/>
<protein>
    <submittedName>
        <fullName evidence="1">Uncharacterized protein</fullName>
    </submittedName>
</protein>
<sequence>MRATTQLEHMLQRLRGLEHYAYQVAHFILQDEVLAAEAAKAALLEISKADKQLEGSAEELRIRTKRITISASITIARSASSIQ</sequence>
<comment type="caution">
    <text evidence="1">The sequence shown here is derived from an EMBL/GenBank/DDBJ whole genome shotgun (WGS) entry which is preliminary data.</text>
</comment>
<evidence type="ECO:0000313" key="2">
    <source>
        <dbReference type="Proteomes" id="UP000252415"/>
    </source>
</evidence>
<name>A0A368VYQ4_9BACL</name>
<dbReference type="EMBL" id="QPJD01000008">
    <property type="protein sequence ID" value="RCW47412.1"/>
    <property type="molecule type" value="Genomic_DNA"/>
</dbReference>
<reference evidence="1 2" key="1">
    <citation type="submission" date="2018-07" db="EMBL/GenBank/DDBJ databases">
        <title>Genomic Encyclopedia of Type Strains, Phase III (KMG-III): the genomes of soil and plant-associated and newly described type strains.</title>
        <authorList>
            <person name="Whitman W."/>
        </authorList>
    </citation>
    <scope>NUCLEOTIDE SEQUENCE [LARGE SCALE GENOMIC DNA]</scope>
    <source>
        <strain evidence="1 2">CECT 7506</strain>
    </source>
</reference>
<organism evidence="1 2">
    <name type="scientific">Paenibacillus prosopidis</name>
    <dbReference type="NCBI Taxonomy" id="630520"/>
    <lineage>
        <taxon>Bacteria</taxon>
        <taxon>Bacillati</taxon>
        <taxon>Bacillota</taxon>
        <taxon>Bacilli</taxon>
        <taxon>Bacillales</taxon>
        <taxon>Paenibacillaceae</taxon>
        <taxon>Paenibacillus</taxon>
    </lineage>
</organism>
<accession>A0A368VYQ4</accession>
<gene>
    <name evidence="1" type="ORF">DFP97_10826</name>
</gene>
<dbReference type="Proteomes" id="UP000252415">
    <property type="component" value="Unassembled WGS sequence"/>
</dbReference>
<dbReference type="OrthoDB" id="2666665at2"/>
<proteinExistence type="predicted"/>